<evidence type="ECO:0000256" key="1">
    <source>
        <dbReference type="ARBA" id="ARBA00004651"/>
    </source>
</evidence>
<feature type="transmembrane region" description="Helical" evidence="6">
    <location>
        <begin position="7"/>
        <end position="27"/>
    </location>
</feature>
<dbReference type="GO" id="GO:0005886">
    <property type="term" value="C:plasma membrane"/>
    <property type="evidence" value="ECO:0007669"/>
    <property type="project" value="UniProtKB-SubCell"/>
</dbReference>
<keyword evidence="2" id="KW-1003">Cell membrane</keyword>
<dbReference type="InterPro" id="IPR019734">
    <property type="entry name" value="TPR_rpt"/>
</dbReference>
<evidence type="ECO:0000313" key="9">
    <source>
        <dbReference type="Proteomes" id="UP000582837"/>
    </source>
</evidence>
<dbReference type="InterPro" id="IPR011990">
    <property type="entry name" value="TPR-like_helical_dom_sf"/>
</dbReference>
<dbReference type="Pfam" id="PF13181">
    <property type="entry name" value="TPR_8"/>
    <property type="match status" value="1"/>
</dbReference>
<evidence type="ECO:0000256" key="3">
    <source>
        <dbReference type="ARBA" id="ARBA00022692"/>
    </source>
</evidence>
<protein>
    <recommendedName>
        <fullName evidence="7">Cardiolipin synthase N-terminal domain-containing protein</fullName>
    </recommendedName>
</protein>
<dbReference type="PIRSF" id="PIRSF030959">
    <property type="entry name" value="UCP030959"/>
    <property type="match status" value="1"/>
</dbReference>
<gene>
    <name evidence="8" type="ORF">HNQ61_005543</name>
</gene>
<dbReference type="EMBL" id="JACHIA010000031">
    <property type="protein sequence ID" value="MBB6073865.1"/>
    <property type="molecule type" value="Genomic_DNA"/>
</dbReference>
<organism evidence="8 9">
    <name type="scientific">Longimicrobium terrae</name>
    <dbReference type="NCBI Taxonomy" id="1639882"/>
    <lineage>
        <taxon>Bacteria</taxon>
        <taxon>Pseudomonadati</taxon>
        <taxon>Gemmatimonadota</taxon>
        <taxon>Longimicrobiia</taxon>
        <taxon>Longimicrobiales</taxon>
        <taxon>Longimicrobiaceae</taxon>
        <taxon>Longimicrobium</taxon>
    </lineage>
</organism>
<evidence type="ECO:0000313" key="8">
    <source>
        <dbReference type="EMBL" id="MBB6073865.1"/>
    </source>
</evidence>
<evidence type="ECO:0000256" key="6">
    <source>
        <dbReference type="SAM" id="Phobius"/>
    </source>
</evidence>
<evidence type="ECO:0000256" key="5">
    <source>
        <dbReference type="ARBA" id="ARBA00023136"/>
    </source>
</evidence>
<dbReference type="RefSeq" id="WP_170039028.1">
    <property type="nucleotide sequence ID" value="NZ_JABDTL010000002.1"/>
</dbReference>
<evidence type="ECO:0000256" key="2">
    <source>
        <dbReference type="ARBA" id="ARBA00022475"/>
    </source>
</evidence>
<name>A0A841H6F8_9BACT</name>
<dbReference type="Pfam" id="PF13396">
    <property type="entry name" value="PLDc_N"/>
    <property type="match status" value="1"/>
</dbReference>
<dbReference type="AlphaFoldDB" id="A0A841H6F8"/>
<feature type="transmembrane region" description="Helical" evidence="6">
    <location>
        <begin position="33"/>
        <end position="52"/>
    </location>
</feature>
<dbReference type="Gene3D" id="1.25.40.10">
    <property type="entry name" value="Tetratricopeptide repeat domain"/>
    <property type="match status" value="1"/>
</dbReference>
<dbReference type="SMART" id="SM00028">
    <property type="entry name" value="TPR"/>
    <property type="match status" value="3"/>
</dbReference>
<comment type="subcellular location">
    <subcellularLocation>
        <location evidence="1">Cell membrane</location>
        <topology evidence="1">Multi-pass membrane protein</topology>
    </subcellularLocation>
</comment>
<evidence type="ECO:0000256" key="4">
    <source>
        <dbReference type="ARBA" id="ARBA00022989"/>
    </source>
</evidence>
<feature type="domain" description="Cardiolipin synthase N-terminal" evidence="7">
    <location>
        <begin position="15"/>
        <end position="52"/>
    </location>
</feature>
<comment type="caution">
    <text evidence="8">The sequence shown here is derived from an EMBL/GenBank/DDBJ whole genome shotgun (WGS) entry which is preliminary data.</text>
</comment>
<dbReference type="Proteomes" id="UP000582837">
    <property type="component" value="Unassembled WGS sequence"/>
</dbReference>
<dbReference type="SUPFAM" id="SSF48452">
    <property type="entry name" value="TPR-like"/>
    <property type="match status" value="1"/>
</dbReference>
<keyword evidence="9" id="KW-1185">Reference proteome</keyword>
<keyword evidence="5 6" id="KW-0472">Membrane</keyword>
<keyword evidence="4 6" id="KW-1133">Transmembrane helix</keyword>
<dbReference type="InterPro" id="IPR027379">
    <property type="entry name" value="CLS_N"/>
</dbReference>
<accession>A0A841H6F8</accession>
<sequence>MPFASYLYSPYSIAILLIQVFFAVHAVRTGRMYWLFIIFFFPLVGSIVYFFVEYLPEMRSGRTGLSRVGKTVKRALDPGAEIRQLEDALALADTHDNRVALGRAYRQAGRLDDAIRTYESSLAGIHADSPRALAELGAAYHEAGRVADARSAYDRLRGVRALTPGELVLSGRVHEEGGDLAAALRDYTAAAPGGGSAEARCRQAMVLRQMGRADEAKRVFEEVLRHARISSAQYRREQKEWIDMAQREVGA</sequence>
<reference evidence="8 9" key="1">
    <citation type="submission" date="2020-08" db="EMBL/GenBank/DDBJ databases">
        <title>Genomic Encyclopedia of Type Strains, Phase IV (KMG-IV): sequencing the most valuable type-strain genomes for metagenomic binning, comparative biology and taxonomic classification.</title>
        <authorList>
            <person name="Goeker M."/>
        </authorList>
    </citation>
    <scope>NUCLEOTIDE SEQUENCE [LARGE SCALE GENOMIC DNA]</scope>
    <source>
        <strain evidence="8 9">DSM 29007</strain>
    </source>
</reference>
<dbReference type="InterPro" id="IPR014562">
    <property type="entry name" value="UCP030959_TPR_rpt-cont"/>
</dbReference>
<proteinExistence type="predicted"/>
<evidence type="ECO:0000259" key="7">
    <source>
        <dbReference type="Pfam" id="PF13396"/>
    </source>
</evidence>
<keyword evidence="3 6" id="KW-0812">Transmembrane</keyword>
<dbReference type="Pfam" id="PF13432">
    <property type="entry name" value="TPR_16"/>
    <property type="match status" value="1"/>
</dbReference>